<feature type="domain" description="TOG" evidence="8">
    <location>
        <begin position="478"/>
        <end position="717"/>
    </location>
</feature>
<dbReference type="EMBL" id="NWSH01000976">
    <property type="protein sequence ID" value="PCG73306.1"/>
    <property type="molecule type" value="Genomic_DNA"/>
</dbReference>
<dbReference type="InterPro" id="IPR024395">
    <property type="entry name" value="CLASP_N_dom"/>
</dbReference>
<dbReference type="InterPro" id="IPR048491">
    <property type="entry name" value="XMAP215_CLASP_TOG"/>
</dbReference>
<feature type="repeat" description="HEAT" evidence="6">
    <location>
        <begin position="650"/>
        <end position="688"/>
    </location>
</feature>
<evidence type="ECO:0000256" key="3">
    <source>
        <dbReference type="ARBA" id="ARBA00022737"/>
    </source>
</evidence>
<dbReference type="GO" id="GO:0046785">
    <property type="term" value="P:microtubule polymerization"/>
    <property type="evidence" value="ECO:0007669"/>
    <property type="project" value="InterPro"/>
</dbReference>
<organism evidence="9">
    <name type="scientific">Heliothis virescens</name>
    <name type="common">Tobacco budworm moth</name>
    <dbReference type="NCBI Taxonomy" id="7102"/>
    <lineage>
        <taxon>Eukaryota</taxon>
        <taxon>Metazoa</taxon>
        <taxon>Ecdysozoa</taxon>
        <taxon>Arthropoda</taxon>
        <taxon>Hexapoda</taxon>
        <taxon>Insecta</taxon>
        <taxon>Pterygota</taxon>
        <taxon>Neoptera</taxon>
        <taxon>Endopterygota</taxon>
        <taxon>Lepidoptera</taxon>
        <taxon>Glossata</taxon>
        <taxon>Ditrysia</taxon>
        <taxon>Noctuoidea</taxon>
        <taxon>Noctuidae</taxon>
        <taxon>Heliothinae</taxon>
        <taxon>Heliothis</taxon>
    </lineage>
</organism>
<keyword evidence="3" id="KW-0677">Repeat</keyword>
<dbReference type="GO" id="GO:0007051">
    <property type="term" value="P:spindle organization"/>
    <property type="evidence" value="ECO:0007669"/>
    <property type="project" value="InterPro"/>
</dbReference>
<dbReference type="Pfam" id="PF12348">
    <property type="entry name" value="CLASP_N"/>
    <property type="match status" value="1"/>
</dbReference>
<dbReference type="SUPFAM" id="SSF48371">
    <property type="entry name" value="ARM repeat"/>
    <property type="match status" value="1"/>
</dbReference>
<keyword evidence="4" id="KW-0206">Cytoskeleton</keyword>
<evidence type="ECO:0000259" key="8">
    <source>
        <dbReference type="SMART" id="SM01349"/>
    </source>
</evidence>
<dbReference type="InterPro" id="IPR034085">
    <property type="entry name" value="TOG"/>
</dbReference>
<feature type="domain" description="TOG" evidence="8">
    <location>
        <begin position="270"/>
        <end position="435"/>
    </location>
</feature>
<dbReference type="InterPro" id="IPR011989">
    <property type="entry name" value="ARM-like"/>
</dbReference>
<proteinExistence type="inferred from homology"/>
<feature type="compositionally biased region" description="Low complexity" evidence="7">
    <location>
        <begin position="749"/>
        <end position="765"/>
    </location>
</feature>
<evidence type="ECO:0000256" key="7">
    <source>
        <dbReference type="SAM" id="MobiDB-lite"/>
    </source>
</evidence>
<accession>A0A2A4JNE8</accession>
<dbReference type="PANTHER" id="PTHR12609">
    <property type="entry name" value="MICROTUBULE ASSOCIATED PROTEIN XMAP215"/>
    <property type="match status" value="1"/>
</dbReference>
<evidence type="ECO:0000256" key="2">
    <source>
        <dbReference type="ARBA" id="ARBA00022490"/>
    </source>
</evidence>
<name>A0A2A4JNE8_HELVI</name>
<feature type="region of interest" description="Disordered" evidence="7">
    <location>
        <begin position="220"/>
        <end position="268"/>
    </location>
</feature>
<dbReference type="Gene3D" id="1.25.10.10">
    <property type="entry name" value="Leucine-rich Repeat Variant"/>
    <property type="match status" value="3"/>
</dbReference>
<dbReference type="FunFam" id="1.25.10.10:FF:000063">
    <property type="entry name" value="Putative cytoskeleton-associated protein 5"/>
    <property type="match status" value="1"/>
</dbReference>
<evidence type="ECO:0000256" key="5">
    <source>
        <dbReference type="ARBA" id="ARBA00025722"/>
    </source>
</evidence>
<dbReference type="GO" id="GO:0051010">
    <property type="term" value="F:microtubule plus-end binding"/>
    <property type="evidence" value="ECO:0007669"/>
    <property type="project" value="InterPro"/>
</dbReference>
<dbReference type="GO" id="GO:0061863">
    <property type="term" value="F:microtubule plus end polymerase"/>
    <property type="evidence" value="ECO:0007669"/>
    <property type="project" value="InterPro"/>
</dbReference>
<comment type="similarity">
    <text evidence="5">Belongs to the TOG/XMAP215 family.</text>
</comment>
<dbReference type="PROSITE" id="PS50077">
    <property type="entry name" value="HEAT_REPEAT"/>
    <property type="match status" value="1"/>
</dbReference>
<dbReference type="SMART" id="SM01349">
    <property type="entry name" value="TOG"/>
    <property type="match status" value="3"/>
</dbReference>
<dbReference type="InterPro" id="IPR016024">
    <property type="entry name" value="ARM-type_fold"/>
</dbReference>
<reference evidence="9" key="1">
    <citation type="submission" date="2017-09" db="EMBL/GenBank/DDBJ databases">
        <title>Contemporary evolution of a Lepidopteran species, Heliothis virescens, in response to modern agricultural practices.</title>
        <authorList>
            <person name="Fritz M.L."/>
            <person name="Deyonke A.M."/>
            <person name="Papanicolaou A."/>
            <person name="Micinski S."/>
            <person name="Westbrook J."/>
            <person name="Gould F."/>
        </authorList>
    </citation>
    <scope>NUCLEOTIDE SEQUENCE [LARGE SCALE GENOMIC DNA]</scope>
    <source>
        <strain evidence="9">HvINT-</strain>
        <tissue evidence="9">Whole body</tissue>
    </source>
</reference>
<protein>
    <recommendedName>
        <fullName evidence="8">TOG domain-containing protein</fullName>
    </recommendedName>
</protein>
<dbReference type="GO" id="GO:0005856">
    <property type="term" value="C:cytoskeleton"/>
    <property type="evidence" value="ECO:0007669"/>
    <property type="project" value="UniProtKB-SubCell"/>
</dbReference>
<dbReference type="InterPro" id="IPR021133">
    <property type="entry name" value="HEAT_type_2"/>
</dbReference>
<evidence type="ECO:0000256" key="1">
    <source>
        <dbReference type="ARBA" id="ARBA00004245"/>
    </source>
</evidence>
<evidence type="ECO:0000256" key="6">
    <source>
        <dbReference type="PROSITE-ProRule" id="PRU00103"/>
    </source>
</evidence>
<gene>
    <name evidence="9" type="ORF">B5V51_14945</name>
</gene>
<comment type="subcellular location">
    <subcellularLocation>
        <location evidence="1">Cytoplasm</location>
        <location evidence="1">Cytoskeleton</location>
    </subcellularLocation>
</comment>
<keyword evidence="2" id="KW-0963">Cytoplasm</keyword>
<evidence type="ECO:0000256" key="4">
    <source>
        <dbReference type="ARBA" id="ARBA00023212"/>
    </source>
</evidence>
<dbReference type="GO" id="GO:0030951">
    <property type="term" value="P:establishment or maintenance of microtubule cytoskeleton polarity"/>
    <property type="evidence" value="ECO:0007669"/>
    <property type="project" value="InterPro"/>
</dbReference>
<dbReference type="InterPro" id="IPR045110">
    <property type="entry name" value="XMAP215"/>
</dbReference>
<dbReference type="STRING" id="7102.A0A2A4JNE8"/>
<dbReference type="AlphaFoldDB" id="A0A2A4JNE8"/>
<sequence length="801" mass="87501">MEDENEYKKLPTEEKCVHKLWKARVAGYEEAIKLFNQIDDEKSPEWNKYLGLIKKFVTDSNAVAQEKGLEAALVFVENCGHAGKTTGEVMSGIVAKCIAAPRTKTKDIALQITLMYIEIEKHEIVEEELIKGMEQKNPKVVAACVSALHTSLKQFGNKVIAIKPMVKKIPILLSDRDKGVRDEMKALVIEMHRWIGGAIEPHIASLQAVIQQELRESFSSGGGAAQPTRYLRSQQHRVRDTPAADCADGATEDDDAETGAGDSGEMDPYDLLDPVEILSKLPKDFYEKLDAKKWQERKEALDALENLLKAAPKLEPGDYADLVRALKKVISKDTNVMLVALGGRLLGMVATGLRNKFSPYACACVQAILEKFKEKKTNVVTALREAIDAIYPCIKTLVYPRWIGGAIEPHIASLQAVIQQELRESFSSGGGAAQPTRYLRSQQHRVRDTPAADCADGATEDDDAETGAGDSGEMDPYDLLDPVEILSKLPKDFYEKLDAKKWQERKEALDALENLLKAAPKLEPGDYADLVRALKKVISKDTNVMLVALGGRLLGMVATGLRNKFSPYACACVQAILEKFKEKKTNVVTALREAIDAIYPCTNLEAIMEDMLAAFDNKNPSIKAESSLFLARALCHTQPTAFGKKLVKAYVGGLLKLLESADPAVRDAAAEALGTATKLVGEKNIAPHIGKLDNLKEQKIKEFADKAVIQVKVAAPKKDTKAKPTPSPSGKGDAKPTAGSSNPKPVRRPNSAKVPAKKAPASRAQPSPPREQELSQEEVDAKAEMLFPADVVSGMLYTLSS</sequence>
<feature type="region of interest" description="Disordered" evidence="7">
    <location>
        <begin position="715"/>
        <end position="780"/>
    </location>
</feature>
<evidence type="ECO:0000313" key="9">
    <source>
        <dbReference type="EMBL" id="PCG73306.1"/>
    </source>
</evidence>
<feature type="domain" description="TOG" evidence="8">
    <location>
        <begin position="1"/>
        <end position="227"/>
    </location>
</feature>
<comment type="caution">
    <text evidence="9">The sequence shown here is derived from an EMBL/GenBank/DDBJ whole genome shotgun (WGS) entry which is preliminary data.</text>
</comment>
<dbReference type="Pfam" id="PF21041">
    <property type="entry name" value="XMAP215_CLASP_TOG"/>
    <property type="match status" value="1"/>
</dbReference>
<feature type="region of interest" description="Disordered" evidence="7">
    <location>
        <begin position="428"/>
        <end position="476"/>
    </location>
</feature>
<dbReference type="FunFam" id="1.25.10.10:FF:000019">
    <property type="entry name" value="Cytoskeleton-associated protein 5"/>
    <property type="match status" value="2"/>
</dbReference>